<name>A0A401S2Z5_CHIPU</name>
<dbReference type="EMBL" id="BEZZ01000065">
    <property type="protein sequence ID" value="GCC24742.1"/>
    <property type="molecule type" value="Genomic_DNA"/>
</dbReference>
<dbReference type="InterPro" id="IPR029399">
    <property type="entry name" value="TMEM192"/>
</dbReference>
<evidence type="ECO:0000256" key="3">
    <source>
        <dbReference type="ARBA" id="ARBA00014635"/>
    </source>
</evidence>
<gene>
    <name evidence="8" type="ORF">chiPu_0003144</name>
</gene>
<evidence type="ECO:0000313" key="8">
    <source>
        <dbReference type="EMBL" id="GCC24742.1"/>
    </source>
</evidence>
<dbReference type="GO" id="GO:0005770">
    <property type="term" value="C:late endosome"/>
    <property type="evidence" value="ECO:0007669"/>
    <property type="project" value="TreeGrafter"/>
</dbReference>
<evidence type="ECO:0000313" key="9">
    <source>
        <dbReference type="Proteomes" id="UP000287033"/>
    </source>
</evidence>
<feature type="transmembrane region" description="Helical" evidence="7">
    <location>
        <begin position="164"/>
        <end position="188"/>
    </location>
</feature>
<dbReference type="OMA" id="IGFRDEN"/>
<feature type="transmembrane region" description="Helical" evidence="7">
    <location>
        <begin position="50"/>
        <end position="73"/>
    </location>
</feature>
<comment type="caution">
    <text evidence="8">The sequence shown here is derived from an EMBL/GenBank/DDBJ whole genome shotgun (WGS) entry which is preliminary data.</text>
</comment>
<dbReference type="OrthoDB" id="6277625at2759"/>
<keyword evidence="5 7" id="KW-1133">Transmembrane helix</keyword>
<comment type="similarity">
    <text evidence="2">Belongs to the TMEM192 family.</text>
</comment>
<evidence type="ECO:0000256" key="2">
    <source>
        <dbReference type="ARBA" id="ARBA00006314"/>
    </source>
</evidence>
<organism evidence="8 9">
    <name type="scientific">Chiloscyllium punctatum</name>
    <name type="common">Brownbanded bambooshark</name>
    <name type="synonym">Hemiscyllium punctatum</name>
    <dbReference type="NCBI Taxonomy" id="137246"/>
    <lineage>
        <taxon>Eukaryota</taxon>
        <taxon>Metazoa</taxon>
        <taxon>Chordata</taxon>
        <taxon>Craniata</taxon>
        <taxon>Vertebrata</taxon>
        <taxon>Chondrichthyes</taxon>
        <taxon>Elasmobranchii</taxon>
        <taxon>Galeomorphii</taxon>
        <taxon>Galeoidea</taxon>
        <taxon>Orectolobiformes</taxon>
        <taxon>Hemiscylliidae</taxon>
        <taxon>Chiloscyllium</taxon>
    </lineage>
</organism>
<evidence type="ECO:0000256" key="6">
    <source>
        <dbReference type="ARBA" id="ARBA00023136"/>
    </source>
</evidence>
<protein>
    <recommendedName>
        <fullName evidence="3">Transmembrane protein 192</fullName>
    </recommendedName>
</protein>
<dbReference type="Proteomes" id="UP000287033">
    <property type="component" value="Unassembled WGS sequence"/>
</dbReference>
<keyword evidence="9" id="KW-1185">Reference proteome</keyword>
<keyword evidence="6 7" id="KW-0472">Membrane</keyword>
<dbReference type="AlphaFoldDB" id="A0A401S2Z5"/>
<feature type="transmembrane region" description="Helical" evidence="7">
    <location>
        <begin position="139"/>
        <end position="158"/>
    </location>
</feature>
<proteinExistence type="inferred from homology"/>
<evidence type="ECO:0000256" key="5">
    <source>
        <dbReference type="ARBA" id="ARBA00022989"/>
    </source>
</evidence>
<sequence length="264" mass="30353">MNSEPRQRQENFFTDATQSVEEDPLIDHSLLYGDALVGEMRAHFKGVPTVCWGILLAFLHVTFVVLAFLLVFLCETPADLCRSVLGSFNAVAIITVTKVILSVIYAVFEYYLHVQHSKFRARGYLELYRSIRHLKRLPLLIHSAGNAVLLIFFVLMQLKLETLVIYFILGVLTMELFFSSVCLIIYTVKIIKFNQLKPCPDIQEEERRHRCPNLTNVLSETGFRDGSNLENLVEKQADLIDYLKMHNVELSKRLLTLTSQQVRD</sequence>
<dbReference type="Pfam" id="PF14802">
    <property type="entry name" value="TMEM192"/>
    <property type="match status" value="1"/>
</dbReference>
<accession>A0A401S2Z5</accession>
<dbReference type="PANTHER" id="PTHR31592">
    <property type="entry name" value="TRANSMEMBRANE PROTEIN 192"/>
    <property type="match status" value="1"/>
</dbReference>
<feature type="transmembrane region" description="Helical" evidence="7">
    <location>
        <begin position="85"/>
        <end position="112"/>
    </location>
</feature>
<reference evidence="8 9" key="1">
    <citation type="journal article" date="2018" name="Nat. Ecol. Evol.">
        <title>Shark genomes provide insights into elasmobranch evolution and the origin of vertebrates.</title>
        <authorList>
            <person name="Hara Y"/>
            <person name="Yamaguchi K"/>
            <person name="Onimaru K"/>
            <person name="Kadota M"/>
            <person name="Koyanagi M"/>
            <person name="Keeley SD"/>
            <person name="Tatsumi K"/>
            <person name="Tanaka K"/>
            <person name="Motone F"/>
            <person name="Kageyama Y"/>
            <person name="Nozu R"/>
            <person name="Adachi N"/>
            <person name="Nishimura O"/>
            <person name="Nakagawa R"/>
            <person name="Tanegashima C"/>
            <person name="Kiyatake I"/>
            <person name="Matsumoto R"/>
            <person name="Murakumo K"/>
            <person name="Nishida K"/>
            <person name="Terakita A"/>
            <person name="Kuratani S"/>
            <person name="Sato K"/>
            <person name="Hyodo S Kuraku.S."/>
        </authorList>
    </citation>
    <scope>NUCLEOTIDE SEQUENCE [LARGE SCALE GENOMIC DNA]</scope>
</reference>
<dbReference type="STRING" id="137246.A0A401S2Z5"/>
<comment type="subcellular location">
    <subcellularLocation>
        <location evidence="1">Membrane</location>
        <topology evidence="1">Multi-pass membrane protein</topology>
    </subcellularLocation>
</comment>
<dbReference type="PANTHER" id="PTHR31592:SF1">
    <property type="entry name" value="TRANSMEMBRANE PROTEIN 192"/>
    <property type="match status" value="1"/>
</dbReference>
<dbReference type="GO" id="GO:0005765">
    <property type="term" value="C:lysosomal membrane"/>
    <property type="evidence" value="ECO:0007669"/>
    <property type="project" value="TreeGrafter"/>
</dbReference>
<keyword evidence="4 7" id="KW-0812">Transmembrane</keyword>
<evidence type="ECO:0000256" key="7">
    <source>
        <dbReference type="SAM" id="Phobius"/>
    </source>
</evidence>
<evidence type="ECO:0000256" key="1">
    <source>
        <dbReference type="ARBA" id="ARBA00004141"/>
    </source>
</evidence>
<evidence type="ECO:0000256" key="4">
    <source>
        <dbReference type="ARBA" id="ARBA00022692"/>
    </source>
</evidence>